<evidence type="ECO:0000259" key="1">
    <source>
        <dbReference type="Pfam" id="PF00561"/>
    </source>
</evidence>
<keyword evidence="3" id="KW-1185">Reference proteome</keyword>
<dbReference type="RefSeq" id="WP_343769143.1">
    <property type="nucleotide sequence ID" value="NZ_BAAACF010000001.1"/>
</dbReference>
<dbReference type="InterPro" id="IPR029058">
    <property type="entry name" value="AB_hydrolase_fold"/>
</dbReference>
<sequence length="60" mass="6879">MTSSKCWDSLKDFSEDVNDFCEKLQIKNAITVGWSTGGGVSMYLAYNYYLAVQKREAFMH</sequence>
<dbReference type="SUPFAM" id="SSF53474">
    <property type="entry name" value="alpha/beta-Hydrolases"/>
    <property type="match status" value="1"/>
</dbReference>
<feature type="domain" description="AB hydrolase-1" evidence="1">
    <location>
        <begin position="9"/>
        <end position="48"/>
    </location>
</feature>
<dbReference type="Proteomes" id="UP001500339">
    <property type="component" value="Unassembled WGS sequence"/>
</dbReference>
<dbReference type="InterPro" id="IPR000073">
    <property type="entry name" value="AB_hydrolase_1"/>
</dbReference>
<reference evidence="2 3" key="1">
    <citation type="journal article" date="2019" name="Int. J. Syst. Evol. Microbiol.">
        <title>The Global Catalogue of Microorganisms (GCM) 10K type strain sequencing project: providing services to taxonomists for standard genome sequencing and annotation.</title>
        <authorList>
            <consortium name="The Broad Institute Genomics Platform"/>
            <consortium name="The Broad Institute Genome Sequencing Center for Infectious Disease"/>
            <person name="Wu L."/>
            <person name="Ma J."/>
        </authorList>
    </citation>
    <scope>NUCLEOTIDE SEQUENCE [LARGE SCALE GENOMIC DNA]</scope>
    <source>
        <strain evidence="2 3">JCM 1405</strain>
    </source>
</reference>
<evidence type="ECO:0000313" key="3">
    <source>
        <dbReference type="Proteomes" id="UP001500339"/>
    </source>
</evidence>
<proteinExistence type="predicted"/>
<dbReference type="EMBL" id="BAAACF010000001">
    <property type="protein sequence ID" value="GAA0724728.1"/>
    <property type="molecule type" value="Genomic_DNA"/>
</dbReference>
<name>A0ABN1IZP7_9CLOT</name>
<evidence type="ECO:0000313" key="2">
    <source>
        <dbReference type="EMBL" id="GAA0724728.1"/>
    </source>
</evidence>
<accession>A0ABN1IZP7</accession>
<comment type="caution">
    <text evidence="2">The sequence shown here is derived from an EMBL/GenBank/DDBJ whole genome shotgun (WGS) entry which is preliminary data.</text>
</comment>
<protein>
    <recommendedName>
        <fullName evidence="1">AB hydrolase-1 domain-containing protein</fullName>
    </recommendedName>
</protein>
<dbReference type="Pfam" id="PF00561">
    <property type="entry name" value="Abhydrolase_1"/>
    <property type="match status" value="1"/>
</dbReference>
<organism evidence="2 3">
    <name type="scientific">Clostridium malenominatum</name>
    <dbReference type="NCBI Taxonomy" id="1539"/>
    <lineage>
        <taxon>Bacteria</taxon>
        <taxon>Bacillati</taxon>
        <taxon>Bacillota</taxon>
        <taxon>Clostridia</taxon>
        <taxon>Eubacteriales</taxon>
        <taxon>Clostridiaceae</taxon>
        <taxon>Clostridium</taxon>
    </lineage>
</organism>
<gene>
    <name evidence="2" type="ORF">GCM10008905_19110</name>
</gene>
<dbReference type="Gene3D" id="3.40.50.1820">
    <property type="entry name" value="alpha/beta hydrolase"/>
    <property type="match status" value="1"/>
</dbReference>